<keyword evidence="2" id="KW-0274">FAD</keyword>
<feature type="domain" description="FAD-binding PCMH-type" evidence="3">
    <location>
        <begin position="46"/>
        <end position="218"/>
    </location>
</feature>
<evidence type="ECO:0000256" key="1">
    <source>
        <dbReference type="ARBA" id="ARBA00022630"/>
    </source>
</evidence>
<accession>A0A848IS84</accession>
<dbReference type="PANTHER" id="PTHR11748">
    <property type="entry name" value="D-LACTATE DEHYDROGENASE"/>
    <property type="match status" value="1"/>
</dbReference>
<dbReference type="GO" id="GO:0008720">
    <property type="term" value="F:D-lactate dehydrogenase (NAD+) activity"/>
    <property type="evidence" value="ECO:0007669"/>
    <property type="project" value="TreeGrafter"/>
</dbReference>
<evidence type="ECO:0000259" key="3">
    <source>
        <dbReference type="PROSITE" id="PS51387"/>
    </source>
</evidence>
<dbReference type="SUPFAM" id="SSF55103">
    <property type="entry name" value="FAD-linked oxidases, C-terminal domain"/>
    <property type="match status" value="1"/>
</dbReference>
<dbReference type="InterPro" id="IPR016166">
    <property type="entry name" value="FAD-bd_PCMH"/>
</dbReference>
<keyword evidence="1" id="KW-0285">Flavoprotein</keyword>
<dbReference type="InterPro" id="IPR036318">
    <property type="entry name" value="FAD-bd_PCMH-like_sf"/>
</dbReference>
<dbReference type="GO" id="GO:0004458">
    <property type="term" value="F:D-lactate dehydrogenase (cytochrome) activity"/>
    <property type="evidence" value="ECO:0007669"/>
    <property type="project" value="TreeGrafter"/>
</dbReference>
<dbReference type="EMBL" id="JABBGJ010000066">
    <property type="protein sequence ID" value="NMM03963.1"/>
    <property type="molecule type" value="Genomic_DNA"/>
</dbReference>
<keyword evidence="5" id="KW-1185">Reference proteome</keyword>
<name>A0A848IS84_9BURK</name>
<reference evidence="4 5" key="1">
    <citation type="submission" date="2020-04" db="EMBL/GenBank/DDBJ databases">
        <title>Paraburkholderia sp. RP-4-7 isolated from soil.</title>
        <authorList>
            <person name="Dahal R.H."/>
        </authorList>
    </citation>
    <scope>NUCLEOTIDE SEQUENCE [LARGE SCALE GENOMIC DNA]</scope>
    <source>
        <strain evidence="4 5">RP-4-7</strain>
    </source>
</reference>
<dbReference type="SUPFAM" id="SSF56176">
    <property type="entry name" value="FAD-binding/transporter-associated domain-like"/>
    <property type="match status" value="1"/>
</dbReference>
<dbReference type="RefSeq" id="WP_169490738.1">
    <property type="nucleotide sequence ID" value="NZ_JABBGJ010000066.1"/>
</dbReference>
<sequence length="455" mass="50577">MNNRDIDWTRFAGELGAVRTIASGGQLRGKSRDFSWYSPILNEQLKDCVADLIVFPRTEEDVIRIAAAVSRWRVPLTMRGGGTGNYGQCVPLQGGVVMDMTELKDVREIRPGSVRVEAGARIGDLQEVVRASGQDLLMFPSTLRVATIGGFIAGGYAGVGSIRHGILKDADNVRCIRVVTVEETPRIVELRGADIQKVHHAFGTNGIITELELTLKPALDWLHTITLFDSYGDALRFCKAASAPEFDLFLLTSVEKGFAPFYEHLGVRFPGDRNAVFAMVNPASINQYRELAALHSGVESLCMNAGELEANELPPAYECAYNHTTLQALKVDKQWTYLQIAHPQPFDIALCEALAKRFGDEIYWHHEFARQFGEYQVFGIPLVRFTTAERQYEIMRIFESHGCATFDPHVVTIEDGGMKEIDLAQIDFKRLADPQGLLNPGKMRGWEAIVAEQAS</sequence>
<evidence type="ECO:0000256" key="2">
    <source>
        <dbReference type="ARBA" id="ARBA00022827"/>
    </source>
</evidence>
<dbReference type="AlphaFoldDB" id="A0A848IS84"/>
<protein>
    <submittedName>
        <fullName evidence="4">FAD-binding oxidoreductase</fullName>
    </submittedName>
</protein>
<dbReference type="InterPro" id="IPR016169">
    <property type="entry name" value="FAD-bd_PCMH_sub2"/>
</dbReference>
<dbReference type="GO" id="GO:1903457">
    <property type="term" value="P:lactate catabolic process"/>
    <property type="evidence" value="ECO:0007669"/>
    <property type="project" value="TreeGrafter"/>
</dbReference>
<dbReference type="InterPro" id="IPR016164">
    <property type="entry name" value="FAD-linked_Oxase-like_C"/>
</dbReference>
<dbReference type="GO" id="GO:0071949">
    <property type="term" value="F:FAD binding"/>
    <property type="evidence" value="ECO:0007669"/>
    <property type="project" value="InterPro"/>
</dbReference>
<dbReference type="PROSITE" id="PS51387">
    <property type="entry name" value="FAD_PCMH"/>
    <property type="match status" value="1"/>
</dbReference>
<dbReference type="Pfam" id="PF01565">
    <property type="entry name" value="FAD_binding_4"/>
    <property type="match status" value="1"/>
</dbReference>
<gene>
    <name evidence="4" type="ORF">HHL24_39630</name>
</gene>
<dbReference type="InterPro" id="IPR006094">
    <property type="entry name" value="Oxid_FAD_bind_N"/>
</dbReference>
<dbReference type="Proteomes" id="UP000544134">
    <property type="component" value="Unassembled WGS sequence"/>
</dbReference>
<organism evidence="4 5">
    <name type="scientific">Paraburkholderia polaris</name>
    <dbReference type="NCBI Taxonomy" id="2728848"/>
    <lineage>
        <taxon>Bacteria</taxon>
        <taxon>Pseudomonadati</taxon>
        <taxon>Pseudomonadota</taxon>
        <taxon>Betaproteobacteria</taxon>
        <taxon>Burkholderiales</taxon>
        <taxon>Burkholderiaceae</taxon>
        <taxon>Paraburkholderia</taxon>
    </lineage>
</organism>
<evidence type="ECO:0000313" key="4">
    <source>
        <dbReference type="EMBL" id="NMM03963.1"/>
    </source>
</evidence>
<dbReference type="PANTHER" id="PTHR11748:SF119">
    <property type="entry name" value="D-2-HYDROXYGLUTARATE DEHYDROGENASE"/>
    <property type="match status" value="1"/>
</dbReference>
<evidence type="ECO:0000313" key="5">
    <source>
        <dbReference type="Proteomes" id="UP000544134"/>
    </source>
</evidence>
<dbReference type="Gene3D" id="3.30.465.10">
    <property type="match status" value="1"/>
</dbReference>
<proteinExistence type="predicted"/>
<comment type="caution">
    <text evidence="4">The sequence shown here is derived from an EMBL/GenBank/DDBJ whole genome shotgun (WGS) entry which is preliminary data.</text>
</comment>